<accession>X0KHP3</accession>
<gene>
    <name evidence="2" type="ORF">FOTG_18397</name>
</gene>
<reference evidence="2" key="2">
    <citation type="submission" date="2014-03" db="EMBL/GenBank/DDBJ databases">
        <title>The Genome Annotation of Fusarium oxysporum Cotton.</title>
        <authorList>
            <consortium name="The Broad Institute Genomics Platform"/>
            <person name="Ma L.-J."/>
            <person name="Corby-Kistler H."/>
            <person name="Broz K."/>
            <person name="Gale L.R."/>
            <person name="Jonkers W."/>
            <person name="O'Donnell K."/>
            <person name="Ploetz R."/>
            <person name="Steinberg C."/>
            <person name="Schwartz D.C."/>
            <person name="VanEtten H."/>
            <person name="Zhou S."/>
            <person name="Young S.K."/>
            <person name="Zeng Q."/>
            <person name="Gargeya S."/>
            <person name="Fitzgerald M."/>
            <person name="Abouelleil A."/>
            <person name="Alvarado L."/>
            <person name="Chapman S.B."/>
            <person name="Gainer-Dewar J."/>
            <person name="Goldberg J."/>
            <person name="Griggs A."/>
            <person name="Gujja S."/>
            <person name="Hansen M."/>
            <person name="Howarth C."/>
            <person name="Imamovic A."/>
            <person name="Ireland A."/>
            <person name="Larimer J."/>
            <person name="McCowan C."/>
            <person name="Murphy C."/>
            <person name="Pearson M."/>
            <person name="Poon T.W."/>
            <person name="Priest M."/>
            <person name="Roberts A."/>
            <person name="Saif S."/>
            <person name="Shea T."/>
            <person name="Sykes S."/>
            <person name="Wortman J."/>
            <person name="Nusbaum C."/>
            <person name="Birren B."/>
        </authorList>
    </citation>
    <scope>NUCLEOTIDE SEQUENCE</scope>
    <source>
        <strain evidence="2">25433</strain>
    </source>
</reference>
<protein>
    <submittedName>
        <fullName evidence="2">Uncharacterized protein</fullName>
    </submittedName>
</protein>
<sequence>MINISRTDTIPTELDIKLRVNRRDLALPNSHGQIWMQLVSASDQDPELFSHRTNRNKKALEAKMLDILCLGTEAKFPLPRLVTLWKNDRWRRMITRWCRTPLGRELFAISIWERLAIYRIDDYWFHILDGVLETLEMLPEPAAASIQKSDWASSLGTKSYTNTEVRELFYPNRDNDSTEDVSPHSSTAPNGKMTWQKGFFSSLDQESYESLYSCVVKCDPLLQFTDVQSLLNVKKGEGEIMALVTDHVVRWFNSQPADIVDRQEDNKLPRRQDLATAFEKSMLEGYGSDAWGWLADRGRDDGCDSIASWADKHSRFLEQQVLDYTRDHVAEFTSPSTRIYLDQLPEEYETTYADRFNARDLWKGLLSVVQKPVPPELFRRIWQERPLDRQNGTEDVNELSRPNNGTPRPQIQP</sequence>
<dbReference type="AlphaFoldDB" id="X0KHP3"/>
<proteinExistence type="predicted"/>
<dbReference type="Proteomes" id="UP000030701">
    <property type="component" value="Unassembled WGS sequence"/>
</dbReference>
<feature type="compositionally biased region" description="Polar residues" evidence="1">
    <location>
        <begin position="400"/>
        <end position="413"/>
    </location>
</feature>
<feature type="region of interest" description="Disordered" evidence="1">
    <location>
        <begin position="389"/>
        <end position="413"/>
    </location>
</feature>
<evidence type="ECO:0000256" key="1">
    <source>
        <dbReference type="SAM" id="MobiDB-lite"/>
    </source>
</evidence>
<reference evidence="2" key="1">
    <citation type="submission" date="2011-11" db="EMBL/GenBank/DDBJ databases">
        <title>The Genome Sequence of Fusarium oxysporum Cotton.</title>
        <authorList>
            <consortium name="The Broad Institute Genome Sequencing Platform"/>
            <person name="Ma L.-J."/>
            <person name="Gale L.R."/>
            <person name="Schwartz D.C."/>
            <person name="Zhou S."/>
            <person name="Corby-Kistler H."/>
            <person name="Young S.K."/>
            <person name="Zeng Q."/>
            <person name="Gargeya S."/>
            <person name="Fitzgerald M."/>
            <person name="Haas B."/>
            <person name="Abouelleil A."/>
            <person name="Alvarado L."/>
            <person name="Arachchi H.M."/>
            <person name="Berlin A."/>
            <person name="Brown A."/>
            <person name="Chapman S.B."/>
            <person name="Chen Z."/>
            <person name="Dunbar C."/>
            <person name="Freedman E."/>
            <person name="Gearin G."/>
            <person name="Goldberg J."/>
            <person name="Griggs A."/>
            <person name="Gujja S."/>
            <person name="Heiman D."/>
            <person name="Howarth C."/>
            <person name="Larson L."/>
            <person name="Lui A."/>
            <person name="MacDonald P.J.P."/>
            <person name="Montmayeur A."/>
            <person name="Murphy C."/>
            <person name="Neiman D."/>
            <person name="Pearson M."/>
            <person name="Priest M."/>
            <person name="Roberts A."/>
            <person name="Saif S."/>
            <person name="Shea T."/>
            <person name="Shenoy N."/>
            <person name="Sisk P."/>
            <person name="Stolte C."/>
            <person name="Sykes S."/>
            <person name="Wortman J."/>
            <person name="Nusbaum C."/>
            <person name="Birren B."/>
        </authorList>
    </citation>
    <scope>NUCLEOTIDE SEQUENCE [LARGE SCALE GENOMIC DNA]</scope>
    <source>
        <strain evidence="2">25433</strain>
    </source>
</reference>
<dbReference type="HOGENOM" id="CLU_760932_0_0_1"/>
<evidence type="ECO:0000313" key="2">
    <source>
        <dbReference type="EMBL" id="EXM13144.1"/>
    </source>
</evidence>
<dbReference type="OrthoDB" id="5152434at2759"/>
<name>X0KHP3_FUSOX</name>
<dbReference type="EMBL" id="KK035323">
    <property type="protein sequence ID" value="EXM13144.1"/>
    <property type="molecule type" value="Genomic_DNA"/>
</dbReference>
<organism evidence="2">
    <name type="scientific">Fusarium oxysporum f. sp. vasinfectum 25433</name>
    <dbReference type="NCBI Taxonomy" id="1089449"/>
    <lineage>
        <taxon>Eukaryota</taxon>
        <taxon>Fungi</taxon>
        <taxon>Dikarya</taxon>
        <taxon>Ascomycota</taxon>
        <taxon>Pezizomycotina</taxon>
        <taxon>Sordariomycetes</taxon>
        <taxon>Hypocreomycetidae</taxon>
        <taxon>Hypocreales</taxon>
        <taxon>Nectriaceae</taxon>
        <taxon>Fusarium</taxon>
        <taxon>Fusarium oxysporum species complex</taxon>
    </lineage>
</organism>